<dbReference type="AlphaFoldDB" id="A0A178IMR0"/>
<proteinExistence type="predicted"/>
<reference evidence="1 2" key="1">
    <citation type="submission" date="2016-01" db="EMBL/GenBank/DDBJ databases">
        <title>High potential of lignocellulose degradation of a new Verrucomicrobia species.</title>
        <authorList>
            <person name="Wang Y."/>
            <person name="Shi Y."/>
            <person name="Qiu Z."/>
            <person name="Liu S."/>
            <person name="Yang H."/>
        </authorList>
    </citation>
    <scope>NUCLEOTIDE SEQUENCE [LARGE SCALE GENOMIC DNA]</scope>
    <source>
        <strain evidence="1 2">TSB47</strain>
    </source>
</reference>
<dbReference type="Proteomes" id="UP000078486">
    <property type="component" value="Unassembled WGS sequence"/>
</dbReference>
<accession>A0A178IMR0</accession>
<dbReference type="STRING" id="1184151.AW736_07515"/>
<organism evidence="1 2">
    <name type="scientific">Termitidicoccus mucosus</name>
    <dbReference type="NCBI Taxonomy" id="1184151"/>
    <lineage>
        <taxon>Bacteria</taxon>
        <taxon>Pseudomonadati</taxon>
        <taxon>Verrucomicrobiota</taxon>
        <taxon>Opitutia</taxon>
        <taxon>Opitutales</taxon>
        <taxon>Opitutaceae</taxon>
        <taxon>Termitidicoccus</taxon>
    </lineage>
</organism>
<gene>
    <name evidence="1" type="ORF">AW736_07515</name>
</gene>
<evidence type="ECO:0000313" key="1">
    <source>
        <dbReference type="EMBL" id="OAM90485.1"/>
    </source>
</evidence>
<dbReference type="EMBL" id="LRRQ01000056">
    <property type="protein sequence ID" value="OAM90485.1"/>
    <property type="molecule type" value="Genomic_DNA"/>
</dbReference>
<protein>
    <submittedName>
        <fullName evidence="1">Uncharacterized protein</fullName>
    </submittedName>
</protein>
<sequence length="315" mass="34664">MSDQKNTPATSAGLPDAPVWAANTASRLRYLQANFADDSRENRESFLEDELKKLLDPVPASKRQLYLDALAEKFPTWESLATASAEPVAAGPGEMSPEDIWSLFLKTLPRYSLEQREMIQRRLADAGFVHIASDSLDPESLAEITQKLKLSSSDRIDAARLGKLFAALAEVCIMTDQLAWNVWKGLAPKSTIRRDGSAGDLRTALRRSVTGDAEVSSVQIGQQLEKMRQLIAGLLASLGPAGKNFARRFQSRYSPEAIRDIVKMEGGSSIFGNADSRFWKKYTELAGEISEGSIQTDMMDAVAQYAEDLMKGGQR</sequence>
<dbReference type="RefSeq" id="WP_068769561.1">
    <property type="nucleotide sequence ID" value="NZ_CP109796.1"/>
</dbReference>
<evidence type="ECO:0000313" key="2">
    <source>
        <dbReference type="Proteomes" id="UP000078486"/>
    </source>
</evidence>
<dbReference type="OrthoDB" id="186927at2"/>
<name>A0A178IMR0_9BACT</name>
<keyword evidence="2" id="KW-1185">Reference proteome</keyword>
<comment type="caution">
    <text evidence="1">The sequence shown here is derived from an EMBL/GenBank/DDBJ whole genome shotgun (WGS) entry which is preliminary data.</text>
</comment>